<sequence length="212" mass="24834">MKSKNIWKYGFNWGSIVGGIYFLYNLLGYLMKIESSFFWSLLGTFIIVFGLGWAMANYKRNIARENLSFGKFFSIGTIMCLIIALFLTLYMTIYTLKLNPLFYDNLLIQYQDMFDQMGLEINVLENKDFQRLFQISFLPSSYISTFIGNLFYVLLLSFLLSRPTYGAPNQTPNNQKYNDYVPYKEVKEEDASEVNEKEEESSENKENKDTLE</sequence>
<reference evidence="3" key="1">
    <citation type="submission" date="2019-08" db="EMBL/GenBank/DDBJ databases">
        <authorList>
            <person name="Kucharzyk K."/>
            <person name="Murdoch R.W."/>
            <person name="Higgins S."/>
            <person name="Loffler F."/>
        </authorList>
    </citation>
    <scope>NUCLEOTIDE SEQUENCE</scope>
</reference>
<feature type="transmembrane region" description="Helical" evidence="2">
    <location>
        <begin position="68"/>
        <end position="93"/>
    </location>
</feature>
<keyword evidence="2" id="KW-0472">Membrane</keyword>
<evidence type="ECO:0000256" key="2">
    <source>
        <dbReference type="SAM" id="Phobius"/>
    </source>
</evidence>
<evidence type="ECO:0000313" key="3">
    <source>
        <dbReference type="EMBL" id="MPL77478.1"/>
    </source>
</evidence>
<feature type="transmembrane region" description="Helical" evidence="2">
    <location>
        <begin position="141"/>
        <end position="160"/>
    </location>
</feature>
<keyword evidence="2" id="KW-1133">Transmembrane helix</keyword>
<feature type="compositionally biased region" description="Acidic residues" evidence="1">
    <location>
        <begin position="190"/>
        <end position="201"/>
    </location>
</feature>
<feature type="compositionally biased region" description="Basic and acidic residues" evidence="1">
    <location>
        <begin position="202"/>
        <end position="212"/>
    </location>
</feature>
<feature type="transmembrane region" description="Helical" evidence="2">
    <location>
        <begin position="37"/>
        <end position="56"/>
    </location>
</feature>
<protein>
    <recommendedName>
        <fullName evidence="4">DUF4199 domain-containing protein</fullName>
    </recommendedName>
</protein>
<dbReference type="EMBL" id="VSSQ01000107">
    <property type="protein sequence ID" value="MPL77478.1"/>
    <property type="molecule type" value="Genomic_DNA"/>
</dbReference>
<keyword evidence="2" id="KW-0812">Transmembrane</keyword>
<organism evidence="3">
    <name type="scientific">bioreactor metagenome</name>
    <dbReference type="NCBI Taxonomy" id="1076179"/>
    <lineage>
        <taxon>unclassified sequences</taxon>
        <taxon>metagenomes</taxon>
        <taxon>ecological metagenomes</taxon>
    </lineage>
</organism>
<gene>
    <name evidence="3" type="ORF">SDC9_23334</name>
</gene>
<evidence type="ECO:0008006" key="4">
    <source>
        <dbReference type="Google" id="ProtNLM"/>
    </source>
</evidence>
<proteinExistence type="predicted"/>
<evidence type="ECO:0000256" key="1">
    <source>
        <dbReference type="SAM" id="MobiDB-lite"/>
    </source>
</evidence>
<feature type="transmembrane region" description="Helical" evidence="2">
    <location>
        <begin position="12"/>
        <end position="31"/>
    </location>
</feature>
<dbReference type="InterPro" id="IPR025250">
    <property type="entry name" value="DUF4199"/>
</dbReference>
<name>A0A644UER4_9ZZZZ</name>
<feature type="region of interest" description="Disordered" evidence="1">
    <location>
        <begin position="187"/>
        <end position="212"/>
    </location>
</feature>
<dbReference type="Pfam" id="PF13858">
    <property type="entry name" value="DUF4199"/>
    <property type="match status" value="1"/>
</dbReference>
<comment type="caution">
    <text evidence="3">The sequence shown here is derived from an EMBL/GenBank/DDBJ whole genome shotgun (WGS) entry which is preliminary data.</text>
</comment>
<accession>A0A644UER4</accession>
<dbReference type="AlphaFoldDB" id="A0A644UER4"/>